<comment type="similarity">
    <text evidence="3">Belongs to the long-chain O-acyltransferase family.</text>
</comment>
<comment type="catalytic activity">
    <reaction evidence="10">
        <text>an acyl-CoA + a 1,2-diacyl-sn-glycerol = a triacyl-sn-glycerol + CoA</text>
        <dbReference type="Rhea" id="RHEA:10868"/>
        <dbReference type="ChEBI" id="CHEBI:17815"/>
        <dbReference type="ChEBI" id="CHEBI:57287"/>
        <dbReference type="ChEBI" id="CHEBI:58342"/>
        <dbReference type="ChEBI" id="CHEBI:64615"/>
        <dbReference type="EC" id="2.3.1.20"/>
    </reaction>
</comment>
<evidence type="ECO:0000256" key="8">
    <source>
        <dbReference type="ARBA" id="ARBA00023098"/>
    </source>
</evidence>
<keyword evidence="8" id="KW-0443">Lipid metabolism</keyword>
<organism evidence="13 14">
    <name type="scientific">Mycobacterium kansasii</name>
    <dbReference type="NCBI Taxonomy" id="1768"/>
    <lineage>
        <taxon>Bacteria</taxon>
        <taxon>Bacillati</taxon>
        <taxon>Actinomycetota</taxon>
        <taxon>Actinomycetes</taxon>
        <taxon>Mycobacteriales</taxon>
        <taxon>Mycobacteriaceae</taxon>
        <taxon>Mycobacterium</taxon>
    </lineage>
</organism>
<evidence type="ECO:0000313" key="14">
    <source>
        <dbReference type="Proteomes" id="UP000516380"/>
    </source>
</evidence>
<keyword evidence="6" id="KW-0808">Transferase</keyword>
<name>A0A7G1ISV4_MYCKA</name>
<dbReference type="EMBL" id="AP023343">
    <property type="protein sequence ID" value="BCI92793.1"/>
    <property type="molecule type" value="Genomic_DNA"/>
</dbReference>
<evidence type="ECO:0000256" key="1">
    <source>
        <dbReference type="ARBA" id="ARBA00004771"/>
    </source>
</evidence>
<dbReference type="Pfam" id="PF03007">
    <property type="entry name" value="WS_DGAT_cat"/>
    <property type="match status" value="1"/>
</dbReference>
<feature type="domain" description="O-acyltransferase WSD1-like N-terminal" evidence="11">
    <location>
        <begin position="3"/>
        <end position="59"/>
    </location>
</feature>
<evidence type="ECO:0000259" key="11">
    <source>
        <dbReference type="Pfam" id="PF03007"/>
    </source>
</evidence>
<comment type="pathway">
    <text evidence="1">Glycerolipid metabolism; triacylglycerol biosynthesis.</text>
</comment>
<dbReference type="PANTHER" id="PTHR31650:SF1">
    <property type="entry name" value="WAX ESTER SYNTHASE_DIACYLGLYCEROL ACYLTRANSFERASE 4-RELATED"/>
    <property type="match status" value="1"/>
</dbReference>
<feature type="domain" description="O-acyltransferase WSD1 C-terminal" evidence="12">
    <location>
        <begin position="100"/>
        <end position="245"/>
    </location>
</feature>
<evidence type="ECO:0000256" key="9">
    <source>
        <dbReference type="ARBA" id="ARBA00023315"/>
    </source>
</evidence>
<protein>
    <recommendedName>
        <fullName evidence="4">diacylglycerol O-acyltransferase</fullName>
        <ecNumber evidence="4">2.3.1.20</ecNumber>
    </recommendedName>
</protein>
<evidence type="ECO:0000256" key="5">
    <source>
        <dbReference type="ARBA" id="ARBA00022516"/>
    </source>
</evidence>
<dbReference type="GO" id="GO:0051701">
    <property type="term" value="P:biological process involved in interaction with host"/>
    <property type="evidence" value="ECO:0007669"/>
    <property type="project" value="TreeGrafter"/>
</dbReference>
<dbReference type="GO" id="GO:0071731">
    <property type="term" value="P:response to nitric oxide"/>
    <property type="evidence" value="ECO:0007669"/>
    <property type="project" value="TreeGrafter"/>
</dbReference>
<sequence>MKLARAALFQQQLTLPFAAPHTMFNVKIGGARRCAAQSWSLERVKAVKQAAGVTVNDAVLAMCAGALRYYLIEQDALPITPLIAMVPVSLRSKDDSDGGGNKVGSLLCNLGTHVEDPAERIKIISESMRANKKVLAELPQLQVLALSALHMAPLTLAGIPGFLSTVPPPFNIVISNVPGGTEPLYYGGARLDGSYPMSNIPDGQALNITLVNNAGNLDFGLVGCRRSVPHLQRLLLHLESSLKDLEQAVGV</sequence>
<evidence type="ECO:0000256" key="3">
    <source>
        <dbReference type="ARBA" id="ARBA00009587"/>
    </source>
</evidence>
<evidence type="ECO:0000259" key="12">
    <source>
        <dbReference type="Pfam" id="PF06974"/>
    </source>
</evidence>
<accession>A0A7G1ISV4</accession>
<dbReference type="Proteomes" id="UP000516380">
    <property type="component" value="Chromosome"/>
</dbReference>
<dbReference type="Pfam" id="PF06974">
    <property type="entry name" value="WS_DGAT_C"/>
    <property type="match status" value="1"/>
</dbReference>
<proteinExistence type="inferred from homology"/>
<keyword evidence="7" id="KW-0319">Glycerol metabolism</keyword>
<dbReference type="InterPro" id="IPR009721">
    <property type="entry name" value="O-acyltransferase_WSD1_C"/>
</dbReference>
<dbReference type="InterPro" id="IPR004255">
    <property type="entry name" value="O-acyltransferase_WSD1_N"/>
</dbReference>
<evidence type="ECO:0000256" key="4">
    <source>
        <dbReference type="ARBA" id="ARBA00013244"/>
    </source>
</evidence>
<dbReference type="UniPathway" id="UPA00282"/>
<dbReference type="AlphaFoldDB" id="A0A7G1ISV4"/>
<dbReference type="InterPro" id="IPR045034">
    <property type="entry name" value="O-acyltransferase_WSD1-like"/>
</dbReference>
<evidence type="ECO:0000256" key="6">
    <source>
        <dbReference type="ARBA" id="ARBA00022679"/>
    </source>
</evidence>
<comment type="pathway">
    <text evidence="2">Lipid metabolism.</text>
</comment>
<evidence type="ECO:0000313" key="13">
    <source>
        <dbReference type="EMBL" id="BCI92793.1"/>
    </source>
</evidence>
<dbReference type="GO" id="GO:0006071">
    <property type="term" value="P:glycerol metabolic process"/>
    <property type="evidence" value="ECO:0007669"/>
    <property type="project" value="UniProtKB-KW"/>
</dbReference>
<evidence type="ECO:0000256" key="2">
    <source>
        <dbReference type="ARBA" id="ARBA00005189"/>
    </source>
</evidence>
<dbReference type="GO" id="GO:0019432">
    <property type="term" value="P:triglyceride biosynthetic process"/>
    <property type="evidence" value="ECO:0007669"/>
    <property type="project" value="UniProtKB-UniPathway"/>
</dbReference>
<evidence type="ECO:0000256" key="7">
    <source>
        <dbReference type="ARBA" id="ARBA00022798"/>
    </source>
</evidence>
<keyword evidence="9" id="KW-0012">Acyltransferase</keyword>
<reference evidence="13 14" key="1">
    <citation type="submission" date="2020-07" db="EMBL/GenBank/DDBJ databases">
        <title>Mycobacterium kansasii (former subtype) with zoonotic potential isolated from diseased indoor pet cat, Japan.</title>
        <authorList>
            <person name="Fukano H."/>
            <person name="Terazono T."/>
            <person name="Hoshino Y."/>
        </authorList>
    </citation>
    <scope>NUCLEOTIDE SEQUENCE [LARGE SCALE GENOMIC DNA]</scope>
    <source>
        <strain evidence="13 14">Kuro-I</strain>
    </source>
</reference>
<dbReference type="GO" id="GO:0005886">
    <property type="term" value="C:plasma membrane"/>
    <property type="evidence" value="ECO:0007669"/>
    <property type="project" value="TreeGrafter"/>
</dbReference>
<dbReference type="GO" id="GO:0001666">
    <property type="term" value="P:response to hypoxia"/>
    <property type="evidence" value="ECO:0007669"/>
    <property type="project" value="TreeGrafter"/>
</dbReference>
<dbReference type="GO" id="GO:0004144">
    <property type="term" value="F:diacylglycerol O-acyltransferase activity"/>
    <property type="evidence" value="ECO:0007669"/>
    <property type="project" value="UniProtKB-EC"/>
</dbReference>
<dbReference type="PANTHER" id="PTHR31650">
    <property type="entry name" value="O-ACYLTRANSFERASE (WSD1-LIKE) FAMILY PROTEIN"/>
    <property type="match status" value="1"/>
</dbReference>
<evidence type="ECO:0000256" key="10">
    <source>
        <dbReference type="ARBA" id="ARBA00048109"/>
    </source>
</evidence>
<dbReference type="EC" id="2.3.1.20" evidence="4"/>
<keyword evidence="14" id="KW-1185">Reference proteome</keyword>
<keyword evidence="5" id="KW-0444">Lipid biosynthesis</keyword>
<gene>
    <name evidence="13" type="ORF">NIIDMKKI_79990</name>
</gene>